<dbReference type="RefSeq" id="WP_343827630.1">
    <property type="nucleotide sequence ID" value="NZ_BAAACI010000008.1"/>
</dbReference>
<evidence type="ECO:0000313" key="2">
    <source>
        <dbReference type="Proteomes" id="UP001501047"/>
    </source>
</evidence>
<comment type="caution">
    <text evidence="1">The sequence shown here is derived from an EMBL/GenBank/DDBJ whole genome shotgun (WGS) entry which is preliminary data.</text>
</comment>
<name>A0ABN1KWG5_CLOSU</name>
<sequence length="72" mass="8348">MDIREIPKSQLLKNVSIEQINKCSKQSTLLNNNTQVKVREQDNEYYVEEGLEKILNTDKSKDGDDLIKCHIV</sequence>
<evidence type="ECO:0000313" key="1">
    <source>
        <dbReference type="EMBL" id="GAA0777643.1"/>
    </source>
</evidence>
<protein>
    <submittedName>
        <fullName evidence="1">Uncharacterized protein</fullName>
    </submittedName>
</protein>
<reference evidence="1 2" key="1">
    <citation type="journal article" date="2019" name="Int. J. Syst. Evol. Microbiol.">
        <title>The Global Catalogue of Microorganisms (GCM) 10K type strain sequencing project: providing services to taxonomists for standard genome sequencing and annotation.</title>
        <authorList>
            <consortium name="The Broad Institute Genomics Platform"/>
            <consortium name="The Broad Institute Genome Sequencing Center for Infectious Disease"/>
            <person name="Wu L."/>
            <person name="Ma J."/>
        </authorList>
    </citation>
    <scope>NUCLEOTIDE SEQUENCE [LARGE SCALE GENOMIC DNA]</scope>
    <source>
        <strain evidence="1 2">JCM 1417</strain>
    </source>
</reference>
<accession>A0ABN1KWG5</accession>
<keyword evidence="2" id="KW-1185">Reference proteome</keyword>
<proteinExistence type="predicted"/>
<dbReference type="EMBL" id="BAAACI010000008">
    <property type="protein sequence ID" value="GAA0777643.1"/>
    <property type="molecule type" value="Genomic_DNA"/>
</dbReference>
<dbReference type="Proteomes" id="UP001501047">
    <property type="component" value="Unassembled WGS sequence"/>
</dbReference>
<organism evidence="1 2">
    <name type="scientific">Clostridium subterminale</name>
    <dbReference type="NCBI Taxonomy" id="1550"/>
    <lineage>
        <taxon>Bacteria</taxon>
        <taxon>Bacillati</taxon>
        <taxon>Bacillota</taxon>
        <taxon>Clostridia</taxon>
        <taxon>Eubacteriales</taxon>
        <taxon>Clostridiaceae</taxon>
        <taxon>Clostridium</taxon>
    </lineage>
</organism>
<gene>
    <name evidence="1" type="ORF">GCM10008908_33090</name>
</gene>